<accession>A0A250L6M7</accession>
<dbReference type="InterPro" id="IPR032636">
    <property type="entry name" value="Pilus_assem_E-set-like_dom"/>
</dbReference>
<dbReference type="EMBL" id="AP018357">
    <property type="protein sequence ID" value="BBA40243.1"/>
    <property type="molecule type" value="Genomic_DNA"/>
</dbReference>
<organism evidence="2">
    <name type="scientific">Burkholderia contaminans</name>
    <dbReference type="NCBI Taxonomy" id="488447"/>
    <lineage>
        <taxon>Bacteria</taxon>
        <taxon>Pseudomonadati</taxon>
        <taxon>Pseudomonadota</taxon>
        <taxon>Betaproteobacteria</taxon>
        <taxon>Burkholderiales</taxon>
        <taxon>Burkholderiaceae</taxon>
        <taxon>Burkholderia</taxon>
        <taxon>Burkholderia cepacia complex</taxon>
    </lineage>
</organism>
<dbReference type="AlphaFoldDB" id="A0A250L6M7"/>
<dbReference type="Pfam" id="PF16967">
    <property type="entry name" value="TcfC"/>
    <property type="match status" value="1"/>
</dbReference>
<protein>
    <recommendedName>
        <fullName evidence="1">Pilus assembly protein E-set like domain-containing protein</fullName>
    </recommendedName>
</protein>
<reference evidence="2" key="1">
    <citation type="journal article" date="2016" name="Biosci. Biotechnol. Biochem.">
        <title>Bioconversion of AHX to AOH by resting cells of Burkholderia contaminans CH-1.</title>
        <authorList>
            <person name="Choi J.H."/>
            <person name="Kikuchi A."/>
            <person name="Pumkaeo P."/>
            <person name="Hirai H."/>
            <person name="Tokuyama S."/>
            <person name="Kawagishi H."/>
        </authorList>
    </citation>
    <scope>NUCLEOTIDE SEQUENCE</scope>
    <source>
        <strain evidence="2">CH-1</strain>
    </source>
</reference>
<proteinExistence type="predicted"/>
<name>A0A250L6M7_9BURK</name>
<feature type="domain" description="Pilus assembly protein E-set like" evidence="1">
    <location>
        <begin position="257"/>
        <end position="321"/>
    </location>
</feature>
<evidence type="ECO:0000259" key="1">
    <source>
        <dbReference type="Pfam" id="PF16967"/>
    </source>
</evidence>
<evidence type="ECO:0000313" key="2">
    <source>
        <dbReference type="EMBL" id="BBA40243.1"/>
    </source>
</evidence>
<gene>
    <name evidence="2" type="ORF">BCCH1_26680</name>
</gene>
<sequence length="762" mass="82805">MSTYRAPFPFNRLWLGAFVFISSQSFAEVKVSYGVPEGFSAAEMDDSARYVATFNGKTLPGFVRYSATESVLEFDAAKYAANGVSPDDVDTIRNVVSKIDYKRCSKGCDIEVDGYYVTIDKLRRSISIRNSREDYFAPETTFGLVNNQSVDFRASSNGYRAANLNGATWVGLPSRSFGYVSWYANRTQTRGTSYGSQGVSSYYLQKNFAGTYLRAGKQNSIDYASGSVSTLLSPSFDQFVTFGSQSNLQVNRDAGSLVLYATAEGNYEFYRNGRLIMKRPAALGRNEISFADLPGGYYPVQVRLVDRNGNLVSQEIREINNVNFGAGGGNAWHFTVGKEMSDRGGFLMEGAMSRNFRQFYMNASTLVGRGGDWAAEVNVTRPTKIGDVDVTPTLGVLAGERKAGGYVSLAASSEALGSLSASRYLNNDVSRFYAGTSSTSVTYSRMVRKATVGYNYQQSGFGATHQAEVRWNYRPNGLWATFALGVQKGSFSRTSGGYGVYFNMTMQLDKVQASFSAARSGGQTQLSGDYRKDFQDGFGTTTLGVTGNRINSDYGINVYGSRSGTRGDASLNLGYNGDASNVDFNYRGMVAASKDGVAFGRYSNGGSAMLLRTPKLDGMRYGFNVEGSPVGGGSTYAVPLNTYTDVAFARVYSNSDKLDMNIEVPANIVRAHPGQVYAAQAKVDINMVYSGFLKDTEGKPISGKVVETGDVVHRNGLFSIVSKTMLSQVTVDGDGHRYTCSLKDASGNDFRCELPGLKESKE</sequence>
<reference evidence="2" key="2">
    <citation type="journal article" date="2017" name="Genome Announc.">
        <title>High-Quality Draft Genome Sequence of Burkholderia contaminans CH-1, a Gram-Negative Bacterium That Metabolizes 2-Azahypoxanthine, a Plant Growth-Regulating Compound.</title>
        <authorList>
            <person name="Choi J.-H."/>
            <person name="Sugiura H."/>
            <person name="Moriuchi R."/>
            <person name="Kawagishi H."/>
            <person name="Dohra H."/>
        </authorList>
    </citation>
    <scope>NUCLEOTIDE SEQUENCE</scope>
    <source>
        <strain evidence="2">CH-1</strain>
    </source>
</reference>